<name>A0A0P7BB83_9BACT</name>
<evidence type="ECO:0000256" key="1">
    <source>
        <dbReference type="SAM" id="Phobius"/>
    </source>
</evidence>
<accession>A0A0P7BB83</accession>
<keyword evidence="1" id="KW-0812">Transmembrane</keyword>
<evidence type="ECO:0000313" key="3">
    <source>
        <dbReference type="Proteomes" id="UP000050454"/>
    </source>
</evidence>
<dbReference type="AlphaFoldDB" id="A0A0P7BB83"/>
<keyword evidence="1" id="KW-1133">Transmembrane helix</keyword>
<comment type="caution">
    <text evidence="2">The sequence shown here is derived from an EMBL/GenBank/DDBJ whole genome shotgun (WGS) entry which is preliminary data.</text>
</comment>
<evidence type="ECO:0008006" key="4">
    <source>
        <dbReference type="Google" id="ProtNLM"/>
    </source>
</evidence>
<keyword evidence="1" id="KW-0472">Membrane</keyword>
<evidence type="ECO:0000313" key="2">
    <source>
        <dbReference type="EMBL" id="KPM47735.1"/>
    </source>
</evidence>
<sequence>MKNLKANKIKEYGLAFLGLAVVISLIAFVDDKARVKRCKNIEIELIDNNDQYYISEEDIEKYVTKNGNEPLKGMLLADINLAALEKRVSEIKQVEHCEAFGDLQGNIHIKIKPFIPYARVIAGNGKDQYIDKEGRYFPLSKLHTERVLLLTGSFFNSAPNLSAEDEHLMKLVHTIKNDDFWNAQMAQMDIDRKGQIRFVPVLGDHIIEFGSATDIEAKLNKLKVYYQQIMPVKGWDKFSTVKVQYKNQVVCE</sequence>
<dbReference type="Proteomes" id="UP000050454">
    <property type="component" value="Unassembled WGS sequence"/>
</dbReference>
<dbReference type="STRING" id="1605367.AFM12_10685"/>
<proteinExistence type="predicted"/>
<reference evidence="2 3" key="1">
    <citation type="submission" date="2015-07" db="EMBL/GenBank/DDBJ databases">
        <title>The draft genome sequence of Leadbetterella sp. JN14-9.</title>
        <authorList>
            <person name="Liu Y."/>
            <person name="Du J."/>
            <person name="Shao Z."/>
        </authorList>
    </citation>
    <scope>NUCLEOTIDE SEQUENCE [LARGE SCALE GENOMIC DNA]</scope>
    <source>
        <strain evidence="2 3">JN14-9</strain>
    </source>
</reference>
<gene>
    <name evidence="2" type="ORF">AFM12_10685</name>
</gene>
<protein>
    <recommendedName>
        <fullName evidence="4">Cell division protein FtsQ</fullName>
    </recommendedName>
</protein>
<feature type="transmembrane region" description="Helical" evidence="1">
    <location>
        <begin position="12"/>
        <end position="29"/>
    </location>
</feature>
<dbReference type="RefSeq" id="WP_055148012.1">
    <property type="nucleotide sequence ID" value="NZ_JXSZ01000009.1"/>
</dbReference>
<keyword evidence="3" id="KW-1185">Reference proteome</keyword>
<dbReference type="EMBL" id="LGTQ01000009">
    <property type="protein sequence ID" value="KPM47735.1"/>
    <property type="molecule type" value="Genomic_DNA"/>
</dbReference>
<dbReference type="OrthoDB" id="1466667at2"/>
<organism evidence="2 3">
    <name type="scientific">Jiulongibacter sediminis</name>
    <dbReference type="NCBI Taxonomy" id="1605367"/>
    <lineage>
        <taxon>Bacteria</taxon>
        <taxon>Pseudomonadati</taxon>
        <taxon>Bacteroidota</taxon>
        <taxon>Cytophagia</taxon>
        <taxon>Cytophagales</taxon>
        <taxon>Leadbetterellaceae</taxon>
        <taxon>Jiulongibacter</taxon>
    </lineage>
</organism>